<evidence type="ECO:0000313" key="1">
    <source>
        <dbReference type="EMBL" id="PWE57941.1"/>
    </source>
</evidence>
<dbReference type="SUPFAM" id="SSF47598">
    <property type="entry name" value="Ribbon-helix-helix"/>
    <property type="match status" value="1"/>
</dbReference>
<gene>
    <name evidence="1" type="ORF">DEM27_01745</name>
</gene>
<dbReference type="AlphaFoldDB" id="A0A2U2DXA6"/>
<dbReference type="EMBL" id="QFBC01000001">
    <property type="protein sequence ID" value="PWE57941.1"/>
    <property type="molecule type" value="Genomic_DNA"/>
</dbReference>
<name>A0A2U2DXA6_9HYPH</name>
<dbReference type="InterPro" id="IPR008651">
    <property type="entry name" value="Uncharacterised_HicB"/>
</dbReference>
<dbReference type="InterPro" id="IPR010985">
    <property type="entry name" value="Ribbon_hlx_hlx"/>
</dbReference>
<sequence>MKNIIEIEGHKAVVSLDPEIGLFRGEFLGLNGGADFYGDSLNRLREEGALSLKVFLEMCAEKNIQPLRTFSGRFNIRLAPELHEAAVLAASSEHKSLNEWISGVIEEAATKLINPPYRGGDGGCGGRSTRCRG</sequence>
<protein>
    <submittedName>
        <fullName evidence="1">Toxin-antitoxin system HicB family antitoxin</fullName>
    </submittedName>
</protein>
<reference evidence="1 2" key="1">
    <citation type="submission" date="2018-05" db="EMBL/GenBank/DDBJ databases">
        <title>The draft genome of strain NS-104.</title>
        <authorList>
            <person name="Hang P."/>
            <person name="Jiang J."/>
        </authorList>
    </citation>
    <scope>NUCLEOTIDE SEQUENCE [LARGE SCALE GENOMIC DNA]</scope>
    <source>
        <strain evidence="1 2">NS-104</strain>
    </source>
</reference>
<keyword evidence="2" id="KW-1185">Reference proteome</keyword>
<proteinExistence type="predicted"/>
<dbReference type="RefSeq" id="WP_109456458.1">
    <property type="nucleotide sequence ID" value="NZ_QFBC01000001.1"/>
</dbReference>
<accession>A0A2U2DXA6</accession>
<dbReference type="Proteomes" id="UP000245252">
    <property type="component" value="Unassembled WGS sequence"/>
</dbReference>
<evidence type="ECO:0000313" key="2">
    <source>
        <dbReference type="Proteomes" id="UP000245252"/>
    </source>
</evidence>
<dbReference type="Pfam" id="PF05534">
    <property type="entry name" value="HicB"/>
    <property type="match status" value="1"/>
</dbReference>
<dbReference type="GO" id="GO:0006355">
    <property type="term" value="P:regulation of DNA-templated transcription"/>
    <property type="evidence" value="ECO:0007669"/>
    <property type="project" value="InterPro"/>
</dbReference>
<organism evidence="1 2">
    <name type="scientific">Metarhizobium album</name>
    <dbReference type="NCBI Taxonomy" id="2182425"/>
    <lineage>
        <taxon>Bacteria</taxon>
        <taxon>Pseudomonadati</taxon>
        <taxon>Pseudomonadota</taxon>
        <taxon>Alphaproteobacteria</taxon>
        <taxon>Hyphomicrobiales</taxon>
        <taxon>Rhizobiaceae</taxon>
        <taxon>Metarhizobium</taxon>
    </lineage>
</organism>
<comment type="caution">
    <text evidence="1">The sequence shown here is derived from an EMBL/GenBank/DDBJ whole genome shotgun (WGS) entry which is preliminary data.</text>
</comment>
<dbReference type="OrthoDB" id="5297106at2"/>